<keyword evidence="5" id="KW-0175">Coiled coil</keyword>
<dbReference type="PANTHER" id="PTHR38097">
    <property type="match status" value="1"/>
</dbReference>
<keyword evidence="4" id="KW-0238">DNA-binding</keyword>
<evidence type="ECO:0000313" key="9">
    <source>
        <dbReference type="Proteomes" id="UP000529637"/>
    </source>
</evidence>
<dbReference type="PANTHER" id="PTHR38097:SF2">
    <property type="entry name" value="DNA-BINDING PROTEIN STPA"/>
    <property type="match status" value="1"/>
</dbReference>
<evidence type="ECO:0000256" key="1">
    <source>
        <dbReference type="ARBA" id="ARBA00004453"/>
    </source>
</evidence>
<name>A0A7Y6NTD9_9BURK</name>
<dbReference type="Pfam" id="PF00816">
    <property type="entry name" value="Histone_HNS"/>
    <property type="match status" value="1"/>
</dbReference>
<evidence type="ECO:0000256" key="6">
    <source>
        <dbReference type="SAM" id="MobiDB-lite"/>
    </source>
</evidence>
<feature type="coiled-coil region" evidence="5">
    <location>
        <begin position="1"/>
        <end position="31"/>
    </location>
</feature>
<dbReference type="GO" id="GO:0003680">
    <property type="term" value="F:minor groove of adenine-thymine-rich DNA binding"/>
    <property type="evidence" value="ECO:0007669"/>
    <property type="project" value="TreeGrafter"/>
</dbReference>
<dbReference type="GO" id="GO:0001217">
    <property type="term" value="F:DNA-binding transcription repressor activity"/>
    <property type="evidence" value="ECO:0007669"/>
    <property type="project" value="TreeGrafter"/>
</dbReference>
<evidence type="ECO:0000256" key="3">
    <source>
        <dbReference type="ARBA" id="ARBA00022490"/>
    </source>
</evidence>
<evidence type="ECO:0000259" key="7">
    <source>
        <dbReference type="SMART" id="SM00528"/>
    </source>
</evidence>
<reference evidence="8 9" key="1">
    <citation type="submission" date="2020-06" db="EMBL/GenBank/DDBJ databases">
        <title>Schlegella sp. ID0723 isolated from air conditioner.</title>
        <authorList>
            <person name="Kim D.Y."/>
            <person name="Kim D.-U."/>
        </authorList>
    </citation>
    <scope>NUCLEOTIDE SEQUENCE [LARGE SCALE GENOMIC DNA]</scope>
    <source>
        <strain evidence="8 9">ID0723</strain>
    </source>
</reference>
<feature type="compositionally biased region" description="Low complexity" evidence="6">
    <location>
        <begin position="61"/>
        <end position="73"/>
    </location>
</feature>
<dbReference type="GO" id="GO:0032993">
    <property type="term" value="C:protein-DNA complex"/>
    <property type="evidence" value="ECO:0007669"/>
    <property type="project" value="TreeGrafter"/>
</dbReference>
<evidence type="ECO:0000256" key="5">
    <source>
        <dbReference type="SAM" id="Coils"/>
    </source>
</evidence>
<comment type="caution">
    <text evidence="8">The sequence shown here is derived from an EMBL/GenBank/DDBJ whole genome shotgun (WGS) entry which is preliminary data.</text>
</comment>
<dbReference type="EMBL" id="JABWMJ010000023">
    <property type="protein sequence ID" value="NUZ09008.1"/>
    <property type="molecule type" value="Genomic_DNA"/>
</dbReference>
<evidence type="ECO:0000256" key="4">
    <source>
        <dbReference type="ARBA" id="ARBA00023125"/>
    </source>
</evidence>
<dbReference type="Proteomes" id="UP000529637">
    <property type="component" value="Unassembled WGS sequence"/>
</dbReference>
<feature type="region of interest" description="Disordered" evidence="6">
    <location>
        <begin position="41"/>
        <end position="86"/>
    </location>
</feature>
<comment type="similarity">
    <text evidence="2">Belongs to the histone-like protein H-NS family.</text>
</comment>
<gene>
    <name evidence="8" type="ORF">HQN59_25020</name>
</gene>
<accession>A0A7Y6NTD9</accession>
<dbReference type="GO" id="GO:0046983">
    <property type="term" value="F:protein dimerization activity"/>
    <property type="evidence" value="ECO:0007669"/>
    <property type="project" value="InterPro"/>
</dbReference>
<dbReference type="Gene3D" id="4.10.430.10">
    <property type="entry name" value="Histone-like protein H-NS, C-terminal domain"/>
    <property type="match status" value="1"/>
</dbReference>
<keyword evidence="9" id="KW-1185">Reference proteome</keyword>
<dbReference type="InterPro" id="IPR037150">
    <property type="entry name" value="H-NS_C_dom_sf"/>
</dbReference>
<dbReference type="GO" id="GO:0005829">
    <property type="term" value="C:cytosol"/>
    <property type="evidence" value="ECO:0007669"/>
    <property type="project" value="TreeGrafter"/>
</dbReference>
<dbReference type="SUPFAM" id="SSF81273">
    <property type="entry name" value="H-NS histone-like proteins"/>
    <property type="match status" value="1"/>
</dbReference>
<evidence type="ECO:0000256" key="2">
    <source>
        <dbReference type="ARBA" id="ARBA00010610"/>
    </source>
</evidence>
<dbReference type="InterPro" id="IPR027444">
    <property type="entry name" value="H-NS_C_dom"/>
</dbReference>
<dbReference type="RefSeq" id="WP_176071866.1">
    <property type="nucleotide sequence ID" value="NZ_JABWMJ010000023.1"/>
</dbReference>
<dbReference type="GO" id="GO:0003681">
    <property type="term" value="F:bent DNA binding"/>
    <property type="evidence" value="ECO:0007669"/>
    <property type="project" value="TreeGrafter"/>
</dbReference>
<evidence type="ECO:0000313" key="8">
    <source>
        <dbReference type="EMBL" id="NUZ09008.1"/>
    </source>
</evidence>
<dbReference type="InterPro" id="IPR054180">
    <property type="entry name" value="H-NS-like_N"/>
</dbReference>
<sequence>MATLQELIAQKEALEREIEKAAAESRSKAIEQIQALMAENGLTPGDLMGGGSSPGKRASKGKSQSSGAKVAAKYRNASTGESWSGRGLQPRWLKAALAGGQKLEDFAV</sequence>
<protein>
    <submittedName>
        <fullName evidence="8">H-NS histone family protein</fullName>
    </submittedName>
</protein>
<feature type="domain" description="DNA-binding protein H-NS-like C-terminal" evidence="7">
    <location>
        <begin position="64"/>
        <end position="108"/>
    </location>
</feature>
<dbReference type="SMART" id="SM00528">
    <property type="entry name" value="HNS"/>
    <property type="match status" value="1"/>
</dbReference>
<dbReference type="GO" id="GO:0009295">
    <property type="term" value="C:nucleoid"/>
    <property type="evidence" value="ECO:0007669"/>
    <property type="project" value="UniProtKB-SubCell"/>
</dbReference>
<dbReference type="InterPro" id="IPR027454">
    <property type="entry name" value="Histone_HNS_N"/>
</dbReference>
<keyword evidence="3" id="KW-0963">Cytoplasm</keyword>
<proteinExistence type="inferred from homology"/>
<dbReference type="AlphaFoldDB" id="A0A7Y6NTD9"/>
<organism evidence="8 9">
    <name type="scientific">Piscinibacter koreensis</name>
    <dbReference type="NCBI Taxonomy" id="2742824"/>
    <lineage>
        <taxon>Bacteria</taxon>
        <taxon>Pseudomonadati</taxon>
        <taxon>Pseudomonadota</taxon>
        <taxon>Betaproteobacteria</taxon>
        <taxon>Burkholderiales</taxon>
        <taxon>Sphaerotilaceae</taxon>
        <taxon>Piscinibacter</taxon>
    </lineage>
</organism>
<comment type="subcellular location">
    <subcellularLocation>
        <location evidence="1">Cytoplasm</location>
        <location evidence="1">Nucleoid</location>
    </subcellularLocation>
</comment>
<dbReference type="Pfam" id="PF22470">
    <property type="entry name" value="Histone_HNS_N"/>
    <property type="match status" value="1"/>
</dbReference>
<dbReference type="Gene3D" id="1.10.287.1050">
    <property type="entry name" value="H-NS histone-like proteins"/>
    <property type="match status" value="1"/>
</dbReference>
<dbReference type="GO" id="GO:0000976">
    <property type="term" value="F:transcription cis-regulatory region binding"/>
    <property type="evidence" value="ECO:0007669"/>
    <property type="project" value="TreeGrafter"/>
</dbReference>